<name>A0A1F6A6N6_9BACT</name>
<dbReference type="AlphaFoldDB" id="A0A1F6A6N6"/>
<organism evidence="1 2">
    <name type="scientific">Candidatus Gottesmanbacteria bacterium RIFCSPHIGHO2_02_FULL_40_13</name>
    <dbReference type="NCBI Taxonomy" id="1798384"/>
    <lineage>
        <taxon>Bacteria</taxon>
        <taxon>Candidatus Gottesmaniibacteriota</taxon>
    </lineage>
</organism>
<dbReference type="STRING" id="1798384.A3D03_03070"/>
<gene>
    <name evidence="1" type="ORF">A3D03_03070</name>
</gene>
<comment type="caution">
    <text evidence="1">The sequence shown here is derived from an EMBL/GenBank/DDBJ whole genome shotgun (WGS) entry which is preliminary data.</text>
</comment>
<protein>
    <submittedName>
        <fullName evidence="1">Uncharacterized protein</fullName>
    </submittedName>
</protein>
<evidence type="ECO:0000313" key="2">
    <source>
        <dbReference type="Proteomes" id="UP000177092"/>
    </source>
</evidence>
<reference evidence="1 2" key="1">
    <citation type="journal article" date="2016" name="Nat. Commun.">
        <title>Thousands of microbial genomes shed light on interconnected biogeochemical processes in an aquifer system.</title>
        <authorList>
            <person name="Anantharaman K."/>
            <person name="Brown C.T."/>
            <person name="Hug L.A."/>
            <person name="Sharon I."/>
            <person name="Castelle C.J."/>
            <person name="Probst A.J."/>
            <person name="Thomas B.C."/>
            <person name="Singh A."/>
            <person name="Wilkins M.J."/>
            <person name="Karaoz U."/>
            <person name="Brodie E.L."/>
            <person name="Williams K.H."/>
            <person name="Hubbard S.S."/>
            <person name="Banfield J.F."/>
        </authorList>
    </citation>
    <scope>NUCLEOTIDE SEQUENCE [LARGE SCALE GENOMIC DNA]</scope>
</reference>
<proteinExistence type="predicted"/>
<sequence>MADAVTIPEKKLDKILSILDALKVEIKELKSKTQKEPPYGSEEWWDWSDKQAMEDIKAGRYKTFKSVKELTKHLDSLK</sequence>
<evidence type="ECO:0000313" key="1">
    <source>
        <dbReference type="EMBL" id="OGG20266.1"/>
    </source>
</evidence>
<dbReference type="EMBL" id="MFJN01000051">
    <property type="protein sequence ID" value="OGG20266.1"/>
    <property type="molecule type" value="Genomic_DNA"/>
</dbReference>
<dbReference type="Proteomes" id="UP000177092">
    <property type="component" value="Unassembled WGS sequence"/>
</dbReference>
<accession>A0A1F6A6N6</accession>